<dbReference type="Gene3D" id="1.20.120.1490">
    <property type="match status" value="1"/>
</dbReference>
<feature type="region of interest" description="Disordered" evidence="1">
    <location>
        <begin position="185"/>
        <end position="218"/>
    </location>
</feature>
<sequence length="218" mass="23397">MTNTAKSPLLLKVAALAAAFSLQGAAMAAAVNEPSPLLIAAAEQTATTQSSDQAAAPRADKSMRGHHRHQHQKAAMMIPGYGGLSEAAVQTLGLNDAQSKLLADAQSAQKEARKSRYESMKAEHQARAEQLKAGKIDPHAAVKQADEARGKALEARNQIAAKWFAVWDSLDTAQQQKVATLLGERAAQRGERMKEMKRMHKGSHHSEQTQSDNKTSAS</sequence>
<dbReference type="RefSeq" id="WP_113931400.1">
    <property type="nucleotide sequence ID" value="NZ_JACCEU010000001.1"/>
</dbReference>
<dbReference type="EMBL" id="QNRQ01000001">
    <property type="protein sequence ID" value="RBP43093.1"/>
    <property type="molecule type" value="Genomic_DNA"/>
</dbReference>
<keyword evidence="4" id="KW-1185">Reference proteome</keyword>
<evidence type="ECO:0000256" key="1">
    <source>
        <dbReference type="SAM" id="MobiDB-lite"/>
    </source>
</evidence>
<evidence type="ECO:0000256" key="2">
    <source>
        <dbReference type="SAM" id="SignalP"/>
    </source>
</evidence>
<organism evidence="3 4">
    <name type="scientific">Eoetvoesiella caeni</name>
    <dbReference type="NCBI Taxonomy" id="645616"/>
    <lineage>
        <taxon>Bacteria</taxon>
        <taxon>Pseudomonadati</taxon>
        <taxon>Pseudomonadota</taxon>
        <taxon>Betaproteobacteria</taxon>
        <taxon>Burkholderiales</taxon>
        <taxon>Alcaligenaceae</taxon>
        <taxon>Eoetvoesiella</taxon>
    </lineage>
</organism>
<evidence type="ECO:0008006" key="5">
    <source>
        <dbReference type="Google" id="ProtNLM"/>
    </source>
</evidence>
<proteinExistence type="predicted"/>
<comment type="caution">
    <text evidence="3">The sequence shown here is derived from an EMBL/GenBank/DDBJ whole genome shotgun (WGS) entry which is preliminary data.</text>
</comment>
<keyword evidence="2" id="KW-0732">Signal</keyword>
<feature type="signal peptide" evidence="2">
    <location>
        <begin position="1"/>
        <end position="28"/>
    </location>
</feature>
<dbReference type="OrthoDB" id="8683766at2"/>
<feature type="chain" id="PRO_5016760394" description="Spy/CpxP family protein refolding chaperone" evidence="2">
    <location>
        <begin position="29"/>
        <end position="218"/>
    </location>
</feature>
<evidence type="ECO:0000313" key="3">
    <source>
        <dbReference type="EMBL" id="RBP43093.1"/>
    </source>
</evidence>
<gene>
    <name evidence="3" type="ORF">DFR37_101218</name>
</gene>
<name>A0A366HJK2_9BURK</name>
<feature type="compositionally biased region" description="Low complexity" evidence="1">
    <location>
        <begin position="43"/>
        <end position="56"/>
    </location>
</feature>
<reference evidence="3 4" key="1">
    <citation type="submission" date="2018-06" db="EMBL/GenBank/DDBJ databases">
        <title>Genomic Encyclopedia of Type Strains, Phase IV (KMG-IV): sequencing the most valuable type-strain genomes for metagenomic binning, comparative biology and taxonomic classification.</title>
        <authorList>
            <person name="Goeker M."/>
        </authorList>
    </citation>
    <scope>NUCLEOTIDE SEQUENCE [LARGE SCALE GENOMIC DNA]</scope>
    <source>
        <strain evidence="3 4">DSM 25520</strain>
    </source>
</reference>
<accession>A0A366HJK2</accession>
<dbReference type="AlphaFoldDB" id="A0A366HJK2"/>
<dbReference type="Proteomes" id="UP000253628">
    <property type="component" value="Unassembled WGS sequence"/>
</dbReference>
<evidence type="ECO:0000313" key="4">
    <source>
        <dbReference type="Proteomes" id="UP000253628"/>
    </source>
</evidence>
<feature type="region of interest" description="Disordered" evidence="1">
    <location>
        <begin position="43"/>
        <end position="70"/>
    </location>
</feature>
<feature type="compositionally biased region" description="Polar residues" evidence="1">
    <location>
        <begin position="208"/>
        <end position="218"/>
    </location>
</feature>
<protein>
    <recommendedName>
        <fullName evidence="5">Spy/CpxP family protein refolding chaperone</fullName>
    </recommendedName>
</protein>
<feature type="compositionally biased region" description="Basic and acidic residues" evidence="1">
    <location>
        <begin position="186"/>
        <end position="196"/>
    </location>
</feature>